<sequence length="146" mass="16335">MADRYGPYRNYRFLLEFDSVGVAAFSECALPDSTTEPIEYRDGNDVKATVRKLGSLTKYGNLTLKRGTTDSIELVEWRKQVEQGDVDGARQSIAVVLLDEEGNPGPRWEFENAWPSKYDAPDLNATANEVAIETLEIVVEGMERVS</sequence>
<name>A0ABD5RYZ2_9EURY</name>
<keyword evidence="2" id="KW-1185">Reference proteome</keyword>
<dbReference type="AlphaFoldDB" id="A0ABD5RYZ2"/>
<dbReference type="PANTHER" id="PTHR38009:SF1">
    <property type="entry name" value="CONSERVED HYPOTHETICAL PHAGE TAIL PROTEIN"/>
    <property type="match status" value="1"/>
</dbReference>
<organism evidence="1 2">
    <name type="scientific">Halobium palmae</name>
    <dbReference type="NCBI Taxonomy" id="1776492"/>
    <lineage>
        <taxon>Archaea</taxon>
        <taxon>Methanobacteriati</taxon>
        <taxon>Methanobacteriota</taxon>
        <taxon>Stenosarchaea group</taxon>
        <taxon>Halobacteria</taxon>
        <taxon>Halobacteriales</taxon>
        <taxon>Haloferacaceae</taxon>
        <taxon>Halobium</taxon>
    </lineage>
</organism>
<dbReference type="Proteomes" id="UP001596328">
    <property type="component" value="Unassembled WGS sequence"/>
</dbReference>
<gene>
    <name evidence="1" type="ORF">ACFQE1_09140</name>
</gene>
<dbReference type="Pfam" id="PF06841">
    <property type="entry name" value="Phage_T4_gp19"/>
    <property type="match status" value="1"/>
</dbReference>
<comment type="caution">
    <text evidence="1">The sequence shown here is derived from an EMBL/GenBank/DDBJ whole genome shotgun (WGS) entry which is preliminary data.</text>
</comment>
<protein>
    <submittedName>
        <fullName evidence="1">Phage tail protein</fullName>
    </submittedName>
</protein>
<dbReference type="PANTHER" id="PTHR38009">
    <property type="entry name" value="CONSERVED HYPOTHETICAL PHAGE TAIL PROTEIN"/>
    <property type="match status" value="1"/>
</dbReference>
<accession>A0ABD5RYZ2</accession>
<reference evidence="1 2" key="1">
    <citation type="journal article" date="2019" name="Int. J. Syst. Evol. Microbiol.">
        <title>The Global Catalogue of Microorganisms (GCM) 10K type strain sequencing project: providing services to taxonomists for standard genome sequencing and annotation.</title>
        <authorList>
            <consortium name="The Broad Institute Genomics Platform"/>
            <consortium name="The Broad Institute Genome Sequencing Center for Infectious Disease"/>
            <person name="Wu L."/>
            <person name="Ma J."/>
        </authorList>
    </citation>
    <scope>NUCLEOTIDE SEQUENCE [LARGE SCALE GENOMIC DNA]</scope>
    <source>
        <strain evidence="1 2">NBRC 111368</strain>
    </source>
</reference>
<dbReference type="NCBIfam" id="TIGR02241">
    <property type="entry name" value="conserved hypothetical phage tail region protein"/>
    <property type="match status" value="1"/>
</dbReference>
<evidence type="ECO:0000313" key="2">
    <source>
        <dbReference type="Proteomes" id="UP001596328"/>
    </source>
</evidence>
<evidence type="ECO:0000313" key="1">
    <source>
        <dbReference type="EMBL" id="MFC6724536.1"/>
    </source>
</evidence>
<proteinExistence type="predicted"/>
<dbReference type="InterPro" id="IPR011747">
    <property type="entry name" value="CHP02241"/>
</dbReference>
<dbReference type="InterPro" id="IPR010667">
    <property type="entry name" value="Phage_T4_Gp19"/>
</dbReference>
<dbReference type="EMBL" id="JBHSWU010000207">
    <property type="protein sequence ID" value="MFC6724536.1"/>
    <property type="molecule type" value="Genomic_DNA"/>
</dbReference>